<sequence>MLGLSLAPTPRCRQQQQQHQHQVQQAVMAAMDSFPRRFQHRRSEAMLSFDDDYVHDHDERPSLFTTQAVEEEALGNHDCRFRFVGPPLPLQLHDRGLKRIWYSKLFETTSVSDHWVLLILCCCMKGA</sequence>
<gene>
    <name evidence="1" type="ORF">ElyMa_006548900</name>
</gene>
<name>A0AAV4IBV0_9GAST</name>
<comment type="caution">
    <text evidence="1">The sequence shown here is derived from an EMBL/GenBank/DDBJ whole genome shotgun (WGS) entry which is preliminary data.</text>
</comment>
<dbReference type="Proteomes" id="UP000762676">
    <property type="component" value="Unassembled WGS sequence"/>
</dbReference>
<dbReference type="EMBL" id="BMAT01013151">
    <property type="protein sequence ID" value="GFS06611.1"/>
    <property type="molecule type" value="Genomic_DNA"/>
</dbReference>
<reference evidence="1 2" key="1">
    <citation type="journal article" date="2021" name="Elife">
        <title>Chloroplast acquisition without the gene transfer in kleptoplastic sea slugs, Plakobranchus ocellatus.</title>
        <authorList>
            <person name="Maeda T."/>
            <person name="Takahashi S."/>
            <person name="Yoshida T."/>
            <person name="Shimamura S."/>
            <person name="Takaki Y."/>
            <person name="Nagai Y."/>
            <person name="Toyoda A."/>
            <person name="Suzuki Y."/>
            <person name="Arimoto A."/>
            <person name="Ishii H."/>
            <person name="Satoh N."/>
            <person name="Nishiyama T."/>
            <person name="Hasebe M."/>
            <person name="Maruyama T."/>
            <person name="Minagawa J."/>
            <person name="Obokata J."/>
            <person name="Shigenobu S."/>
        </authorList>
    </citation>
    <scope>NUCLEOTIDE SEQUENCE [LARGE SCALE GENOMIC DNA]</scope>
</reference>
<protein>
    <submittedName>
        <fullName evidence="1">Uncharacterized protein</fullName>
    </submittedName>
</protein>
<keyword evidence="2" id="KW-1185">Reference proteome</keyword>
<organism evidence="1 2">
    <name type="scientific">Elysia marginata</name>
    <dbReference type="NCBI Taxonomy" id="1093978"/>
    <lineage>
        <taxon>Eukaryota</taxon>
        <taxon>Metazoa</taxon>
        <taxon>Spiralia</taxon>
        <taxon>Lophotrochozoa</taxon>
        <taxon>Mollusca</taxon>
        <taxon>Gastropoda</taxon>
        <taxon>Heterobranchia</taxon>
        <taxon>Euthyneura</taxon>
        <taxon>Panpulmonata</taxon>
        <taxon>Sacoglossa</taxon>
        <taxon>Placobranchoidea</taxon>
        <taxon>Plakobranchidae</taxon>
        <taxon>Elysia</taxon>
    </lineage>
</organism>
<proteinExistence type="predicted"/>
<dbReference type="AlphaFoldDB" id="A0AAV4IBV0"/>
<accession>A0AAV4IBV0</accession>
<evidence type="ECO:0000313" key="2">
    <source>
        <dbReference type="Proteomes" id="UP000762676"/>
    </source>
</evidence>
<evidence type="ECO:0000313" key="1">
    <source>
        <dbReference type="EMBL" id="GFS06611.1"/>
    </source>
</evidence>